<evidence type="ECO:0000256" key="4">
    <source>
        <dbReference type="ARBA" id="ARBA00022833"/>
    </source>
</evidence>
<feature type="domain" description="C2H2-type" evidence="10">
    <location>
        <begin position="126"/>
        <end position="155"/>
    </location>
</feature>
<dbReference type="GO" id="GO:0005634">
    <property type="term" value="C:nucleus"/>
    <property type="evidence" value="ECO:0007669"/>
    <property type="project" value="UniProtKB-SubCell"/>
</dbReference>
<dbReference type="EMBL" id="CYGV01001356">
    <property type="protein sequence ID" value="CUA73176.1"/>
    <property type="molecule type" value="Genomic_DNA"/>
</dbReference>
<reference evidence="11 12" key="1">
    <citation type="submission" date="2015-07" db="EMBL/GenBank/DDBJ databases">
        <authorList>
            <person name="Noorani M."/>
        </authorList>
    </citation>
    <scope>NUCLEOTIDE SEQUENCE [LARGE SCALE GENOMIC DNA]</scope>
    <source>
        <strain evidence="11">BBA 69670</strain>
    </source>
</reference>
<evidence type="ECO:0000256" key="1">
    <source>
        <dbReference type="ARBA" id="ARBA00004123"/>
    </source>
</evidence>
<keyword evidence="6" id="KW-0804">Transcription</keyword>
<evidence type="ECO:0000313" key="12">
    <source>
        <dbReference type="Proteomes" id="UP000044841"/>
    </source>
</evidence>
<accession>A0A0K6G3S5</accession>
<evidence type="ECO:0000256" key="7">
    <source>
        <dbReference type="ARBA" id="ARBA00023242"/>
    </source>
</evidence>
<dbReference type="Pfam" id="PF00096">
    <property type="entry name" value="zf-C2H2"/>
    <property type="match status" value="2"/>
</dbReference>
<keyword evidence="7" id="KW-0539">Nucleus</keyword>
<dbReference type="PROSITE" id="PS50157">
    <property type="entry name" value="ZINC_FINGER_C2H2_2"/>
    <property type="match status" value="2"/>
</dbReference>
<organism evidence="11 12">
    <name type="scientific">Rhizoctonia solani</name>
    <dbReference type="NCBI Taxonomy" id="456999"/>
    <lineage>
        <taxon>Eukaryota</taxon>
        <taxon>Fungi</taxon>
        <taxon>Dikarya</taxon>
        <taxon>Basidiomycota</taxon>
        <taxon>Agaricomycotina</taxon>
        <taxon>Agaricomycetes</taxon>
        <taxon>Cantharellales</taxon>
        <taxon>Ceratobasidiaceae</taxon>
        <taxon>Rhizoctonia</taxon>
    </lineage>
</organism>
<evidence type="ECO:0000256" key="5">
    <source>
        <dbReference type="ARBA" id="ARBA00023015"/>
    </source>
</evidence>
<dbReference type="InterPro" id="IPR036236">
    <property type="entry name" value="Znf_C2H2_sf"/>
</dbReference>
<evidence type="ECO:0000259" key="10">
    <source>
        <dbReference type="PROSITE" id="PS50157"/>
    </source>
</evidence>
<keyword evidence="4" id="KW-0862">Zinc</keyword>
<evidence type="ECO:0000256" key="8">
    <source>
        <dbReference type="PROSITE-ProRule" id="PRU00042"/>
    </source>
</evidence>
<dbReference type="PROSITE" id="PS00028">
    <property type="entry name" value="ZINC_FINGER_C2H2_1"/>
    <property type="match status" value="2"/>
</dbReference>
<dbReference type="GO" id="GO:0008270">
    <property type="term" value="F:zinc ion binding"/>
    <property type="evidence" value="ECO:0007669"/>
    <property type="project" value="UniProtKB-KW"/>
</dbReference>
<name>A0A0K6G3S5_9AGAM</name>
<dbReference type="InterPro" id="IPR051061">
    <property type="entry name" value="Zinc_finger_trans_reg"/>
</dbReference>
<dbReference type="GO" id="GO:0006357">
    <property type="term" value="P:regulation of transcription by RNA polymerase II"/>
    <property type="evidence" value="ECO:0007669"/>
    <property type="project" value="TreeGrafter"/>
</dbReference>
<evidence type="ECO:0000256" key="9">
    <source>
        <dbReference type="SAM" id="MobiDB-lite"/>
    </source>
</evidence>
<dbReference type="PANTHER" id="PTHR46179">
    <property type="entry name" value="ZINC FINGER PROTEIN"/>
    <property type="match status" value="1"/>
</dbReference>
<sequence>MISNSTPSHQSSTDASNTTTLSPQFEVSQDLETGVVIGRSHRSLGLSPVQMTFNSDVDGNGVQGNAAPLQEPDGSNTNALIRLNTGRMHRREDNKKHKCDVCGNAFRKKYQLDDHMHRHRGQFKSHPCDFPGCNKSFTNRANMRRHHKIHSNTPTIPEKHE</sequence>
<keyword evidence="12" id="KW-1185">Reference proteome</keyword>
<evidence type="ECO:0000256" key="6">
    <source>
        <dbReference type="ARBA" id="ARBA00023163"/>
    </source>
</evidence>
<keyword evidence="5" id="KW-0805">Transcription regulation</keyword>
<protein>
    <recommendedName>
        <fullName evidence="10">C2H2-type domain-containing protein</fullName>
    </recommendedName>
</protein>
<evidence type="ECO:0000256" key="3">
    <source>
        <dbReference type="ARBA" id="ARBA00022771"/>
    </source>
</evidence>
<dbReference type="InterPro" id="IPR013087">
    <property type="entry name" value="Znf_C2H2_type"/>
</dbReference>
<comment type="subcellular location">
    <subcellularLocation>
        <location evidence="1">Nucleus</location>
    </subcellularLocation>
</comment>
<keyword evidence="2" id="KW-0479">Metal-binding</keyword>
<dbReference type="AlphaFoldDB" id="A0A0K6G3S5"/>
<dbReference type="Gene3D" id="3.30.160.60">
    <property type="entry name" value="Classic Zinc Finger"/>
    <property type="match status" value="2"/>
</dbReference>
<dbReference type="Proteomes" id="UP000044841">
    <property type="component" value="Unassembled WGS sequence"/>
</dbReference>
<keyword evidence="3 8" id="KW-0863">Zinc-finger</keyword>
<feature type="domain" description="C2H2-type" evidence="10">
    <location>
        <begin position="97"/>
        <end position="124"/>
    </location>
</feature>
<dbReference type="SMART" id="SM00355">
    <property type="entry name" value="ZnF_C2H2"/>
    <property type="match status" value="2"/>
</dbReference>
<gene>
    <name evidence="11" type="ORF">RSOLAG22IIIB_05176</name>
</gene>
<dbReference type="SUPFAM" id="SSF57667">
    <property type="entry name" value="beta-beta-alpha zinc fingers"/>
    <property type="match status" value="1"/>
</dbReference>
<feature type="region of interest" description="Disordered" evidence="9">
    <location>
        <begin position="1"/>
        <end position="26"/>
    </location>
</feature>
<evidence type="ECO:0000256" key="2">
    <source>
        <dbReference type="ARBA" id="ARBA00022723"/>
    </source>
</evidence>
<evidence type="ECO:0000313" key="11">
    <source>
        <dbReference type="EMBL" id="CUA73176.1"/>
    </source>
</evidence>
<proteinExistence type="predicted"/>
<dbReference type="PANTHER" id="PTHR46179:SF13">
    <property type="entry name" value="C2H2-TYPE DOMAIN-CONTAINING PROTEIN"/>
    <property type="match status" value="1"/>
</dbReference>